<protein>
    <submittedName>
        <fullName evidence="1">DUF2277 domain-containing protein</fullName>
    </submittedName>
</protein>
<dbReference type="EMBL" id="CP127294">
    <property type="protein sequence ID" value="WIX80456.1"/>
    <property type="molecule type" value="Genomic_DNA"/>
</dbReference>
<name>A0A9Y2MVV7_9PSEU</name>
<proteinExistence type="predicted"/>
<reference evidence="1 2" key="1">
    <citation type="submission" date="2023-06" db="EMBL/GenBank/DDBJ databases">
        <authorList>
            <person name="Oyuntsetseg B."/>
            <person name="Kim S.B."/>
        </authorList>
    </citation>
    <scope>NUCLEOTIDE SEQUENCE [LARGE SCALE GENOMIC DNA]</scope>
    <source>
        <strain evidence="1 2">2-15</strain>
    </source>
</reference>
<dbReference type="Proteomes" id="UP001236014">
    <property type="component" value="Chromosome"/>
</dbReference>
<keyword evidence="2" id="KW-1185">Reference proteome</keyword>
<dbReference type="KEGG" id="acab:QRX50_06680"/>
<gene>
    <name evidence="1" type="ORF">QRX50_06680</name>
</gene>
<evidence type="ECO:0000313" key="1">
    <source>
        <dbReference type="EMBL" id="WIX80456.1"/>
    </source>
</evidence>
<accession>A0A9Y2MVV7</accession>
<dbReference type="RefSeq" id="WP_285971086.1">
    <property type="nucleotide sequence ID" value="NZ_CP127294.1"/>
</dbReference>
<dbReference type="Pfam" id="PF10041">
    <property type="entry name" value="DUF2277"/>
    <property type="match status" value="1"/>
</dbReference>
<dbReference type="AlphaFoldDB" id="A0A9Y2MVV7"/>
<evidence type="ECO:0000313" key="2">
    <source>
        <dbReference type="Proteomes" id="UP001236014"/>
    </source>
</evidence>
<sequence>MCRNITTLRGLQPSATTEEIEAAARQYVRKVTGVQSLSDATRDPFEAAVAEIATITARLLDELPDRRQPPATVPPLRRPEVRARMALKELKKP</sequence>
<dbReference type="InterPro" id="IPR018735">
    <property type="entry name" value="DUF2277"/>
</dbReference>
<organism evidence="1 2">
    <name type="scientific">Amycolatopsis carbonis</name>
    <dbReference type="NCBI Taxonomy" id="715471"/>
    <lineage>
        <taxon>Bacteria</taxon>
        <taxon>Bacillati</taxon>
        <taxon>Actinomycetota</taxon>
        <taxon>Actinomycetes</taxon>
        <taxon>Pseudonocardiales</taxon>
        <taxon>Pseudonocardiaceae</taxon>
        <taxon>Amycolatopsis</taxon>
    </lineage>
</organism>